<sequence>MTRMIGFGLGGAMIALGLTMATPAPAAPAKPAPAKPAPAKPGASTPRPGKWLTVSAMTPAGTHVLGNPQAPVKLAEFMSYTCPHCAHFEAEGATALKLNYIPTGRVSYEVRHLLRDPVDLTVALLVHCAPPAKFFDAHNRFLASQDKWLEAIRLLSKAQMSRWENGETAQRLRAIASDLKFYDTIARYGVTRAGADRCLADNALQQKLIAQTKQAIALNITGTPGFLINGQVAANVYDWGTLEPLLKAQD</sequence>
<feature type="domain" description="Thioredoxin-like fold" evidence="8">
    <location>
        <begin position="61"/>
        <end position="247"/>
    </location>
</feature>
<feature type="region of interest" description="Disordered" evidence="6">
    <location>
        <begin position="25"/>
        <end position="49"/>
    </location>
</feature>
<keyword evidence="3" id="KW-0560">Oxidoreductase</keyword>
<dbReference type="InterPro" id="IPR012336">
    <property type="entry name" value="Thioredoxin-like_fold"/>
</dbReference>
<comment type="similarity">
    <text evidence="1">Belongs to the thioredoxin family. DsbA subfamily.</text>
</comment>
<dbReference type="SUPFAM" id="SSF52833">
    <property type="entry name" value="Thioredoxin-like"/>
    <property type="match status" value="1"/>
</dbReference>
<dbReference type="Gene3D" id="3.40.30.10">
    <property type="entry name" value="Glutaredoxin"/>
    <property type="match status" value="1"/>
</dbReference>
<dbReference type="InterPro" id="IPR036249">
    <property type="entry name" value="Thioredoxin-like_sf"/>
</dbReference>
<dbReference type="PANTHER" id="PTHR13887">
    <property type="entry name" value="GLUTATHIONE S-TRANSFERASE KAPPA"/>
    <property type="match status" value="1"/>
</dbReference>
<evidence type="ECO:0000256" key="5">
    <source>
        <dbReference type="ARBA" id="ARBA00023284"/>
    </source>
</evidence>
<evidence type="ECO:0000256" key="3">
    <source>
        <dbReference type="ARBA" id="ARBA00023002"/>
    </source>
</evidence>
<evidence type="ECO:0000259" key="8">
    <source>
        <dbReference type="Pfam" id="PF13462"/>
    </source>
</evidence>
<evidence type="ECO:0000256" key="7">
    <source>
        <dbReference type="SAM" id="SignalP"/>
    </source>
</evidence>
<name>A0ABW9XBH7_9SPHN</name>
<gene>
    <name evidence="9" type="ORF">GTZ99_04690</name>
</gene>
<reference evidence="10" key="1">
    <citation type="submission" date="2020-01" db="EMBL/GenBank/DDBJ databases">
        <title>Sphingomonas sp. strain CSW-10.</title>
        <authorList>
            <person name="Chen W.-M."/>
        </authorList>
    </citation>
    <scope>NUCLEOTIDE SEQUENCE [LARGE SCALE GENOMIC DNA]</scope>
    <source>
        <strain evidence="10">FSY-8</strain>
    </source>
</reference>
<evidence type="ECO:0000256" key="6">
    <source>
        <dbReference type="SAM" id="MobiDB-lite"/>
    </source>
</evidence>
<protein>
    <submittedName>
        <fullName evidence="9">Thioredoxin domain-containing protein</fullName>
    </submittedName>
</protein>
<keyword evidence="10" id="KW-1185">Reference proteome</keyword>
<evidence type="ECO:0000313" key="9">
    <source>
        <dbReference type="EMBL" id="NBC35850.1"/>
    </source>
</evidence>
<feature type="compositionally biased region" description="Pro residues" evidence="6">
    <location>
        <begin position="25"/>
        <end position="39"/>
    </location>
</feature>
<feature type="signal peptide" evidence="7">
    <location>
        <begin position="1"/>
        <end position="26"/>
    </location>
</feature>
<dbReference type="PANTHER" id="PTHR13887:SF14">
    <property type="entry name" value="DISULFIDE BOND FORMATION PROTEIN D"/>
    <property type="match status" value="1"/>
</dbReference>
<organism evidence="9 10">
    <name type="scientific">Novosphingobium ovatum</name>
    <dbReference type="NCBI Taxonomy" id="1908523"/>
    <lineage>
        <taxon>Bacteria</taxon>
        <taxon>Pseudomonadati</taxon>
        <taxon>Pseudomonadota</taxon>
        <taxon>Alphaproteobacteria</taxon>
        <taxon>Sphingomonadales</taxon>
        <taxon>Sphingomonadaceae</taxon>
        <taxon>Novosphingobium</taxon>
    </lineage>
</organism>
<dbReference type="RefSeq" id="WP_161717148.1">
    <property type="nucleotide sequence ID" value="NZ_JAAAPO010000002.1"/>
</dbReference>
<keyword evidence="4" id="KW-1015">Disulfide bond</keyword>
<evidence type="ECO:0000313" key="10">
    <source>
        <dbReference type="Proteomes" id="UP000753724"/>
    </source>
</evidence>
<dbReference type="Pfam" id="PF13462">
    <property type="entry name" value="Thioredoxin_4"/>
    <property type="match status" value="1"/>
</dbReference>
<dbReference type="Proteomes" id="UP000753724">
    <property type="component" value="Unassembled WGS sequence"/>
</dbReference>
<evidence type="ECO:0000256" key="2">
    <source>
        <dbReference type="ARBA" id="ARBA00022729"/>
    </source>
</evidence>
<dbReference type="EMBL" id="JAAAPO010000002">
    <property type="protein sequence ID" value="NBC35850.1"/>
    <property type="molecule type" value="Genomic_DNA"/>
</dbReference>
<proteinExistence type="inferred from homology"/>
<evidence type="ECO:0000256" key="4">
    <source>
        <dbReference type="ARBA" id="ARBA00023157"/>
    </source>
</evidence>
<accession>A0ABW9XBH7</accession>
<keyword evidence="5" id="KW-0676">Redox-active center</keyword>
<keyword evidence="2 7" id="KW-0732">Signal</keyword>
<comment type="caution">
    <text evidence="9">The sequence shown here is derived from an EMBL/GenBank/DDBJ whole genome shotgun (WGS) entry which is preliminary data.</text>
</comment>
<evidence type="ECO:0000256" key="1">
    <source>
        <dbReference type="ARBA" id="ARBA00005791"/>
    </source>
</evidence>
<feature type="chain" id="PRO_5046403108" evidence="7">
    <location>
        <begin position="27"/>
        <end position="250"/>
    </location>
</feature>
<dbReference type="Gene3D" id="1.10.40.110">
    <property type="match status" value="1"/>
</dbReference>